<dbReference type="AlphaFoldDB" id="A0A840R463"/>
<evidence type="ECO:0000256" key="1">
    <source>
        <dbReference type="SAM" id="Phobius"/>
    </source>
</evidence>
<keyword evidence="1" id="KW-0472">Membrane</keyword>
<feature type="transmembrane region" description="Helical" evidence="1">
    <location>
        <begin position="92"/>
        <end position="112"/>
    </location>
</feature>
<accession>A0A840R463</accession>
<proteinExistence type="predicted"/>
<dbReference type="Proteomes" id="UP000536640">
    <property type="component" value="Unassembled WGS sequence"/>
</dbReference>
<reference evidence="2 3" key="1">
    <citation type="submission" date="2020-08" db="EMBL/GenBank/DDBJ databases">
        <title>Genomic Encyclopedia of Type Strains, Phase IV (KMG-IV): sequencing the most valuable type-strain genomes for metagenomic binning, comparative biology and taxonomic classification.</title>
        <authorList>
            <person name="Goeker M."/>
        </authorList>
    </citation>
    <scope>NUCLEOTIDE SEQUENCE [LARGE SCALE GENOMIC DNA]</scope>
    <source>
        <strain evidence="2 3">DSM 25701</strain>
    </source>
</reference>
<protein>
    <submittedName>
        <fullName evidence="2">Protein-S-isoprenylcysteine O-methyltransferase Ste14</fullName>
    </submittedName>
</protein>
<sequence length="263" mass="30491">MTTVTREPIPFWARFFLAFADISIFNAPGRPFMKVAWAVNLHKIFTLFIIYAMMSYYANFSVGAWVFLGLHGIYGYCWLIKDLGFRDHQLENKLSLLGFINLYILLIAWYWLMPWLFIARGLEPSGFILFTAIAIHTLGVVTMIAGDGQRHWILKYRSQPGLIREGMYRYTRNPNYLGELMLYAAYALLASHWIAWVIYGYMAIYFLARMKGKDNAISRHPGWAEYKAQSGLVIPWALFNGRAIMDRVNKNHKKIAGAQLHEK</sequence>
<evidence type="ECO:0000313" key="3">
    <source>
        <dbReference type="Proteomes" id="UP000536640"/>
    </source>
</evidence>
<keyword evidence="1" id="KW-1133">Transmembrane helix</keyword>
<dbReference type="Gene3D" id="1.20.120.1630">
    <property type="match status" value="1"/>
</dbReference>
<dbReference type="GO" id="GO:0008168">
    <property type="term" value="F:methyltransferase activity"/>
    <property type="evidence" value="ECO:0007669"/>
    <property type="project" value="UniProtKB-KW"/>
</dbReference>
<name>A0A840R463_9GAMM</name>
<feature type="transmembrane region" description="Helical" evidence="1">
    <location>
        <begin position="180"/>
        <end position="208"/>
    </location>
</feature>
<dbReference type="GO" id="GO:0032259">
    <property type="term" value="P:methylation"/>
    <property type="evidence" value="ECO:0007669"/>
    <property type="project" value="UniProtKB-KW"/>
</dbReference>
<keyword evidence="1" id="KW-0812">Transmembrane</keyword>
<dbReference type="InterPro" id="IPR010721">
    <property type="entry name" value="UstE-like"/>
</dbReference>
<comment type="caution">
    <text evidence="2">The sequence shown here is derived from an EMBL/GenBank/DDBJ whole genome shotgun (WGS) entry which is preliminary data.</text>
</comment>
<dbReference type="Pfam" id="PF06966">
    <property type="entry name" value="DUF1295"/>
    <property type="match status" value="1"/>
</dbReference>
<keyword evidence="2" id="KW-0489">Methyltransferase</keyword>
<gene>
    <name evidence="2" type="ORF">HNQ57_002288</name>
</gene>
<feature type="transmembrane region" description="Helical" evidence="1">
    <location>
        <begin position="12"/>
        <end position="28"/>
    </location>
</feature>
<dbReference type="RefSeq" id="WP_226968336.1">
    <property type="nucleotide sequence ID" value="NZ_JACHHW010000006.1"/>
</dbReference>
<keyword evidence="3" id="KW-1185">Reference proteome</keyword>
<dbReference type="PROSITE" id="PS50244">
    <property type="entry name" value="S5A_REDUCTASE"/>
    <property type="match status" value="1"/>
</dbReference>
<evidence type="ECO:0000313" key="2">
    <source>
        <dbReference type="EMBL" id="MBB5188009.1"/>
    </source>
</evidence>
<keyword evidence="2" id="KW-0808">Transferase</keyword>
<organism evidence="2 3">
    <name type="scientific">Zhongshania antarctica</name>
    <dbReference type="NCBI Taxonomy" id="641702"/>
    <lineage>
        <taxon>Bacteria</taxon>
        <taxon>Pseudomonadati</taxon>
        <taxon>Pseudomonadota</taxon>
        <taxon>Gammaproteobacteria</taxon>
        <taxon>Cellvibrionales</taxon>
        <taxon>Spongiibacteraceae</taxon>
        <taxon>Zhongshania</taxon>
    </lineage>
</organism>
<dbReference type="EMBL" id="JACHHW010000006">
    <property type="protein sequence ID" value="MBB5188009.1"/>
    <property type="molecule type" value="Genomic_DNA"/>
</dbReference>
<feature type="transmembrane region" description="Helical" evidence="1">
    <location>
        <begin position="124"/>
        <end position="145"/>
    </location>
</feature>